<dbReference type="PANTHER" id="PTHR43261:SF7">
    <property type="entry name" value="ELONGATION FACTOR G-LIKE PROTEIN"/>
    <property type="match status" value="1"/>
</dbReference>
<dbReference type="Gene3D" id="3.40.50.300">
    <property type="entry name" value="P-loop containing nucleotide triphosphate hydrolases"/>
    <property type="match status" value="1"/>
</dbReference>
<dbReference type="InterPro" id="IPR009022">
    <property type="entry name" value="EFG_III"/>
</dbReference>
<dbReference type="KEGG" id="nsm:JO391_12600"/>
<dbReference type="Pfam" id="PF00009">
    <property type="entry name" value="GTP_EFTU"/>
    <property type="match status" value="1"/>
</dbReference>
<dbReference type="RefSeq" id="WP_220660834.1">
    <property type="nucleotide sequence ID" value="NZ_CP069370.1"/>
</dbReference>
<dbReference type="NCBIfam" id="NF009379">
    <property type="entry name" value="PRK12740.1-3"/>
    <property type="match status" value="1"/>
</dbReference>
<dbReference type="InterPro" id="IPR020568">
    <property type="entry name" value="Ribosomal_Su5_D2-typ_SF"/>
</dbReference>
<keyword evidence="2" id="KW-0547">Nucleotide-binding</keyword>
<evidence type="ECO:0000313" key="9">
    <source>
        <dbReference type="Proteomes" id="UP000826300"/>
    </source>
</evidence>
<dbReference type="PANTHER" id="PTHR43261">
    <property type="entry name" value="TRANSLATION ELONGATION FACTOR G-RELATED"/>
    <property type="match status" value="1"/>
</dbReference>
<name>A0A8G0ZNI1_9RHOB</name>
<dbReference type="Gene3D" id="2.40.30.10">
    <property type="entry name" value="Translation factors"/>
    <property type="match status" value="1"/>
</dbReference>
<accession>A0A8G0ZNI1</accession>
<dbReference type="FunFam" id="3.30.70.870:FF:000002">
    <property type="entry name" value="Translation elongation factor 2"/>
    <property type="match status" value="1"/>
</dbReference>
<keyword evidence="4" id="KW-0648">Protein biosynthesis</keyword>
<comment type="function">
    <text evidence="6">Catalyzes the GTP-dependent ribosomal translocation step during translation elongation. During this step, the ribosome changes from the pre-translocational (PRE) to the post-translocational (POST) state as the newly formed A-site-bound peptidyl-tRNA and P-site-bound deacylated tRNA move to the P and E sites, respectively. Catalyzes the coordinated movement of the two tRNA molecules, the mRNA and conformational changes in the ribosome.</text>
</comment>
<dbReference type="InterPro" id="IPR047872">
    <property type="entry name" value="EFG_IV"/>
</dbReference>
<dbReference type="InterPro" id="IPR014721">
    <property type="entry name" value="Ribsml_uS5_D2-typ_fold_subgr"/>
</dbReference>
<dbReference type="InterPro" id="IPR005517">
    <property type="entry name" value="Transl_elong_EFG/EF2_IV"/>
</dbReference>
<dbReference type="SUPFAM" id="SSF52540">
    <property type="entry name" value="P-loop containing nucleoside triphosphate hydrolases"/>
    <property type="match status" value="1"/>
</dbReference>
<sequence length="673" mass="72664">MTDHARGPRCAAIVGAHASGKTTLFEELLFAAGATDRRGTVREGTSVGDSAPEARARGISTELSVASFRYLDEPWTLIDTPGSVELGQDALGAMMVADVVVVVAEPMPDRAATVSGFLKFLDDRNIPHVIFINKMDQAKGAVRATLEALQGFSARPLVLREIPIRNGDGQVTGFVDLVSERAWHWNPHKPSELVTLPESLRPDEAEARDSLLETLADHDDHIMEELLEDVAPPTSEIYDSLARDLRADLVVPVFFGSAENGNGMQRLLKALRHEAPGHEDTAARLGIEPGSGPVAQVFRTLYYGQFGKLSLVRIWDGEVKDGLTLGRDRVGSVNALFGRKPAAHGTAGPGEVVALGRMTTAQTGELLMADRVGTVDWPAAPAPVMALAIRAEKQSDEVKLATALGRLMEEDASLRLDQVAETGELVLSGQGELHLQIALSRLKAEQGLTVLTSRPTVPYRETITRNAKVRSRHKKQSGGHGEFADVELEIAPLPRGEGFRFGDRITGGVVPRQYIPAVERGVTAWLEKGSLGFPVVDVSVTLTDGGFHTVDSSEMAFQKAAAKAMTDAMPDCAPVLLEPILRVTVTVPAEATSRAQRILTGRRGQLLGFDARPGWLGWDEVMALVPQSETQDLIGELRSQSLGMGSFTAEFDHLQEMQGREAERVVHARTAAR</sequence>
<dbReference type="SUPFAM" id="SSF54980">
    <property type="entry name" value="EF-G C-terminal domain-like"/>
    <property type="match status" value="2"/>
</dbReference>
<dbReference type="Gene3D" id="3.30.230.10">
    <property type="match status" value="1"/>
</dbReference>
<dbReference type="InterPro" id="IPR000795">
    <property type="entry name" value="T_Tr_GTP-bd_dom"/>
</dbReference>
<evidence type="ECO:0000256" key="1">
    <source>
        <dbReference type="ARBA" id="ARBA00017872"/>
    </source>
</evidence>
<dbReference type="GO" id="GO:0032790">
    <property type="term" value="P:ribosome disassembly"/>
    <property type="evidence" value="ECO:0007669"/>
    <property type="project" value="TreeGrafter"/>
</dbReference>
<dbReference type="InterPro" id="IPR027417">
    <property type="entry name" value="P-loop_NTPase"/>
</dbReference>
<dbReference type="SMART" id="SM00889">
    <property type="entry name" value="EFG_IV"/>
    <property type="match status" value="1"/>
</dbReference>
<dbReference type="GO" id="GO:0005525">
    <property type="term" value="F:GTP binding"/>
    <property type="evidence" value="ECO:0007669"/>
    <property type="project" value="UniProtKB-KW"/>
</dbReference>
<evidence type="ECO:0000256" key="5">
    <source>
        <dbReference type="ARBA" id="ARBA00023134"/>
    </source>
</evidence>
<dbReference type="GO" id="GO:0003924">
    <property type="term" value="F:GTPase activity"/>
    <property type="evidence" value="ECO:0007669"/>
    <property type="project" value="InterPro"/>
</dbReference>
<dbReference type="SUPFAM" id="SSF50447">
    <property type="entry name" value="Translation proteins"/>
    <property type="match status" value="1"/>
</dbReference>
<gene>
    <name evidence="8" type="ORF">JO391_12600</name>
</gene>
<dbReference type="InterPro" id="IPR035647">
    <property type="entry name" value="EFG_III/V"/>
</dbReference>
<proteinExistence type="predicted"/>
<dbReference type="Gene3D" id="3.30.70.870">
    <property type="entry name" value="Elongation Factor G (Translational Gtpase), domain 3"/>
    <property type="match status" value="1"/>
</dbReference>
<dbReference type="GO" id="GO:0097216">
    <property type="term" value="F:guanosine tetraphosphate binding"/>
    <property type="evidence" value="ECO:0007669"/>
    <property type="project" value="UniProtKB-ARBA"/>
</dbReference>
<evidence type="ECO:0000313" key="8">
    <source>
        <dbReference type="EMBL" id="QYZ68611.1"/>
    </source>
</evidence>
<dbReference type="Pfam" id="PF03764">
    <property type="entry name" value="EFG_IV"/>
    <property type="match status" value="1"/>
</dbReference>
<dbReference type="EMBL" id="CP069370">
    <property type="protein sequence ID" value="QYZ68611.1"/>
    <property type="molecule type" value="Genomic_DNA"/>
</dbReference>
<protein>
    <recommendedName>
        <fullName evidence="1">Elongation factor G</fullName>
    </recommendedName>
</protein>
<dbReference type="Gene3D" id="3.30.70.240">
    <property type="match status" value="1"/>
</dbReference>
<keyword evidence="5" id="KW-0342">GTP-binding</keyword>
<organism evidence="8 9">
    <name type="scientific">Neotabrizicola shimadae</name>
    <dbReference type="NCBI Taxonomy" id="2807096"/>
    <lineage>
        <taxon>Bacteria</taxon>
        <taxon>Pseudomonadati</taxon>
        <taxon>Pseudomonadota</taxon>
        <taxon>Alphaproteobacteria</taxon>
        <taxon>Rhodobacterales</taxon>
        <taxon>Paracoccaceae</taxon>
        <taxon>Neotabrizicola</taxon>
    </lineage>
</organism>
<dbReference type="NCBIfam" id="NF009891">
    <property type="entry name" value="PRK13351.1-1"/>
    <property type="match status" value="1"/>
</dbReference>
<evidence type="ECO:0000256" key="2">
    <source>
        <dbReference type="ARBA" id="ARBA00022741"/>
    </source>
</evidence>
<dbReference type="SMART" id="SM00838">
    <property type="entry name" value="EFG_C"/>
    <property type="match status" value="1"/>
</dbReference>
<dbReference type="AlphaFoldDB" id="A0A8G0ZNI1"/>
<dbReference type="SUPFAM" id="SSF54211">
    <property type="entry name" value="Ribosomal protein S5 domain 2-like"/>
    <property type="match status" value="1"/>
</dbReference>
<dbReference type="GO" id="GO:0003746">
    <property type="term" value="F:translation elongation factor activity"/>
    <property type="evidence" value="ECO:0007669"/>
    <property type="project" value="UniProtKB-KW"/>
</dbReference>
<dbReference type="Proteomes" id="UP000826300">
    <property type="component" value="Chromosome"/>
</dbReference>
<dbReference type="InterPro" id="IPR000640">
    <property type="entry name" value="EFG_V-like"/>
</dbReference>
<keyword evidence="9" id="KW-1185">Reference proteome</keyword>
<dbReference type="InterPro" id="IPR009000">
    <property type="entry name" value="Transl_B-barrel_sf"/>
</dbReference>
<keyword evidence="3 8" id="KW-0251">Elongation factor</keyword>
<feature type="domain" description="Tr-type G" evidence="7">
    <location>
        <begin position="6"/>
        <end position="281"/>
    </location>
</feature>
<dbReference type="PROSITE" id="PS51722">
    <property type="entry name" value="G_TR_2"/>
    <property type="match status" value="1"/>
</dbReference>
<dbReference type="CDD" id="cd01434">
    <property type="entry name" value="EFG_mtEFG1_IV"/>
    <property type="match status" value="1"/>
</dbReference>
<dbReference type="InterPro" id="IPR041095">
    <property type="entry name" value="EFG_II"/>
</dbReference>
<evidence type="ECO:0000256" key="6">
    <source>
        <dbReference type="ARBA" id="ARBA00024731"/>
    </source>
</evidence>
<dbReference type="CDD" id="cd04170">
    <property type="entry name" value="EF-G_bact"/>
    <property type="match status" value="1"/>
</dbReference>
<dbReference type="CDD" id="cd03713">
    <property type="entry name" value="EFG_mtEFG_C"/>
    <property type="match status" value="1"/>
</dbReference>
<dbReference type="Pfam" id="PF00679">
    <property type="entry name" value="EFG_C"/>
    <property type="match status" value="1"/>
</dbReference>
<evidence type="ECO:0000259" key="7">
    <source>
        <dbReference type="PROSITE" id="PS51722"/>
    </source>
</evidence>
<dbReference type="InterPro" id="IPR035649">
    <property type="entry name" value="EFG_V"/>
</dbReference>
<reference evidence="8" key="1">
    <citation type="submission" date="2021-02" db="EMBL/GenBank/DDBJ databases">
        <title>Rhodobacter shimadae sp. nov., an aerobic anoxygenic phototrophic bacterium isolated from a hot spring.</title>
        <authorList>
            <person name="Muramatsu S."/>
            <person name="Haruta S."/>
            <person name="Hirose S."/>
            <person name="Hanada S."/>
        </authorList>
    </citation>
    <scope>NUCLEOTIDE SEQUENCE</scope>
    <source>
        <strain evidence="8">N10</strain>
    </source>
</reference>
<evidence type="ECO:0000256" key="4">
    <source>
        <dbReference type="ARBA" id="ARBA00022917"/>
    </source>
</evidence>
<dbReference type="Pfam" id="PF14492">
    <property type="entry name" value="EFG_III"/>
    <property type="match status" value="1"/>
</dbReference>
<dbReference type="CDD" id="cd16262">
    <property type="entry name" value="EFG_III"/>
    <property type="match status" value="1"/>
</dbReference>
<evidence type="ECO:0000256" key="3">
    <source>
        <dbReference type="ARBA" id="ARBA00022768"/>
    </source>
</evidence>